<evidence type="ECO:0000313" key="7">
    <source>
        <dbReference type="EMBL" id="MBW4661726.1"/>
    </source>
</evidence>
<dbReference type="GO" id="GO:0022857">
    <property type="term" value="F:transmembrane transporter activity"/>
    <property type="evidence" value="ECO:0007669"/>
    <property type="project" value="InterPro"/>
</dbReference>
<sequence length="406" mass="42781">MRTLNQVEVSEFRQPTLWLPVCALALVYAMFALGWMIYRVHLPAQMTQFGFSAQAVPLLLLIEALLSIAVEPLAGAFSDRTNRHRGTRFPIIGVGVALTALLFVILPALAFAEPNTTTRWILVSLLLIWSIAMSCFRSPALALLKRYAPTLRLPQAASMLTFAFGLTAAATPLASPAVLKLGTTVSFTCVAILILLSAIWLRWMNPITLAASEPAEYFNSAQPIALVPLARSFGLGLTSTLALRLAIETFPKILAQIALDKSGVQPPLLVGLLFISLAIAAIPVGKLAVRQGNSYTMLLGVVITALFLGSMILVYSPAIAVIVALGLGIGFSLILNGTLPFALEQVPPDRAGLGIGIFFAGVATASSLMLGTLGTGVLSPNGAIALAIVALIGAGLCIGANWRRGT</sequence>
<dbReference type="AlphaFoldDB" id="A0A951QH74"/>
<dbReference type="InterPro" id="IPR036259">
    <property type="entry name" value="MFS_trans_sf"/>
</dbReference>
<feature type="transmembrane region" description="Helical" evidence="5">
    <location>
        <begin position="185"/>
        <end position="203"/>
    </location>
</feature>
<protein>
    <submittedName>
        <fullName evidence="7">MFS transporter</fullName>
    </submittedName>
</protein>
<dbReference type="Proteomes" id="UP000757435">
    <property type="component" value="Unassembled WGS sequence"/>
</dbReference>
<gene>
    <name evidence="7" type="ORF">KME15_23905</name>
</gene>
<dbReference type="PROSITE" id="PS50850">
    <property type="entry name" value="MFS"/>
    <property type="match status" value="1"/>
</dbReference>
<evidence type="ECO:0000256" key="3">
    <source>
        <dbReference type="ARBA" id="ARBA00022989"/>
    </source>
</evidence>
<reference evidence="7" key="1">
    <citation type="submission" date="2021-05" db="EMBL/GenBank/DDBJ databases">
        <authorList>
            <person name="Pietrasiak N."/>
            <person name="Ward R."/>
            <person name="Stajich J.E."/>
            <person name="Kurbessoian T."/>
        </authorList>
    </citation>
    <scope>NUCLEOTIDE SEQUENCE</scope>
    <source>
        <strain evidence="7">UHER 2000/2452</strain>
    </source>
</reference>
<comment type="subcellular location">
    <subcellularLocation>
        <location evidence="1">Cell membrane</location>
        <topology evidence="1">Multi-pass membrane protein</topology>
    </subcellularLocation>
</comment>
<proteinExistence type="predicted"/>
<comment type="caution">
    <text evidence="7">The sequence shown here is derived from an EMBL/GenBank/DDBJ whole genome shotgun (WGS) entry which is preliminary data.</text>
</comment>
<evidence type="ECO:0000313" key="8">
    <source>
        <dbReference type="Proteomes" id="UP000757435"/>
    </source>
</evidence>
<feature type="transmembrane region" description="Helical" evidence="5">
    <location>
        <begin position="351"/>
        <end position="370"/>
    </location>
</feature>
<feature type="transmembrane region" description="Helical" evidence="5">
    <location>
        <begin position="89"/>
        <end position="112"/>
    </location>
</feature>
<feature type="transmembrane region" description="Helical" evidence="5">
    <location>
        <begin position="382"/>
        <end position="402"/>
    </location>
</feature>
<name>A0A951QH74_9CYAN</name>
<reference evidence="7" key="2">
    <citation type="journal article" date="2022" name="Microbiol. Resour. Announc.">
        <title>Metagenome Sequencing to Explore Phylogenomics of Terrestrial Cyanobacteria.</title>
        <authorList>
            <person name="Ward R.D."/>
            <person name="Stajich J.E."/>
            <person name="Johansen J.R."/>
            <person name="Huntemann M."/>
            <person name="Clum A."/>
            <person name="Foster B."/>
            <person name="Foster B."/>
            <person name="Roux S."/>
            <person name="Palaniappan K."/>
            <person name="Varghese N."/>
            <person name="Mukherjee S."/>
            <person name="Reddy T.B.K."/>
            <person name="Daum C."/>
            <person name="Copeland A."/>
            <person name="Chen I.A."/>
            <person name="Ivanova N.N."/>
            <person name="Kyrpides N.C."/>
            <person name="Shapiro N."/>
            <person name="Eloe-Fadrosh E.A."/>
            <person name="Pietrasiak N."/>
        </authorList>
    </citation>
    <scope>NUCLEOTIDE SEQUENCE</scope>
    <source>
        <strain evidence="7">UHER 2000/2452</strain>
    </source>
</reference>
<dbReference type="PANTHER" id="PTHR23528:SF1">
    <property type="entry name" value="MAJOR FACILITATOR SUPERFAMILY (MFS) PROFILE DOMAIN-CONTAINING PROTEIN"/>
    <property type="match status" value="1"/>
</dbReference>
<feature type="transmembrane region" description="Helical" evidence="5">
    <location>
        <begin position="118"/>
        <end position="136"/>
    </location>
</feature>
<feature type="transmembrane region" description="Helical" evidence="5">
    <location>
        <begin position="58"/>
        <end position="77"/>
    </location>
</feature>
<keyword evidence="4 5" id="KW-0472">Membrane</keyword>
<dbReference type="EMBL" id="JAHHHD010000044">
    <property type="protein sequence ID" value="MBW4661726.1"/>
    <property type="molecule type" value="Genomic_DNA"/>
</dbReference>
<feature type="domain" description="Major facilitator superfamily (MFS) profile" evidence="6">
    <location>
        <begin position="224"/>
        <end position="406"/>
    </location>
</feature>
<dbReference type="InterPro" id="IPR011701">
    <property type="entry name" value="MFS"/>
</dbReference>
<dbReference type="GO" id="GO:0005886">
    <property type="term" value="C:plasma membrane"/>
    <property type="evidence" value="ECO:0007669"/>
    <property type="project" value="UniProtKB-SubCell"/>
</dbReference>
<organism evidence="7 8">
    <name type="scientific">Drouetiella hepatica Uher 2000/2452</name>
    <dbReference type="NCBI Taxonomy" id="904376"/>
    <lineage>
        <taxon>Bacteria</taxon>
        <taxon>Bacillati</taxon>
        <taxon>Cyanobacteriota</taxon>
        <taxon>Cyanophyceae</taxon>
        <taxon>Oculatellales</taxon>
        <taxon>Oculatellaceae</taxon>
        <taxon>Drouetiella</taxon>
    </lineage>
</organism>
<evidence type="ECO:0000256" key="5">
    <source>
        <dbReference type="SAM" id="Phobius"/>
    </source>
</evidence>
<feature type="transmembrane region" description="Helical" evidence="5">
    <location>
        <begin position="319"/>
        <end position="339"/>
    </location>
</feature>
<feature type="transmembrane region" description="Helical" evidence="5">
    <location>
        <begin position="157"/>
        <end position="179"/>
    </location>
</feature>
<dbReference type="Gene3D" id="1.20.1250.20">
    <property type="entry name" value="MFS general substrate transporter like domains"/>
    <property type="match status" value="2"/>
</dbReference>
<dbReference type="PANTHER" id="PTHR23528">
    <property type="match status" value="1"/>
</dbReference>
<feature type="transmembrane region" description="Helical" evidence="5">
    <location>
        <begin position="224"/>
        <end position="247"/>
    </location>
</feature>
<feature type="transmembrane region" description="Helical" evidence="5">
    <location>
        <begin position="295"/>
        <end position="313"/>
    </location>
</feature>
<keyword evidence="3 5" id="KW-1133">Transmembrane helix</keyword>
<dbReference type="SUPFAM" id="SSF103473">
    <property type="entry name" value="MFS general substrate transporter"/>
    <property type="match status" value="1"/>
</dbReference>
<evidence type="ECO:0000256" key="2">
    <source>
        <dbReference type="ARBA" id="ARBA00022692"/>
    </source>
</evidence>
<accession>A0A951QH74</accession>
<keyword evidence="2 5" id="KW-0812">Transmembrane</keyword>
<feature type="transmembrane region" description="Helical" evidence="5">
    <location>
        <begin position="267"/>
        <end position="288"/>
    </location>
</feature>
<evidence type="ECO:0000256" key="1">
    <source>
        <dbReference type="ARBA" id="ARBA00004651"/>
    </source>
</evidence>
<evidence type="ECO:0000256" key="4">
    <source>
        <dbReference type="ARBA" id="ARBA00023136"/>
    </source>
</evidence>
<dbReference type="Pfam" id="PF07690">
    <property type="entry name" value="MFS_1"/>
    <property type="match status" value="1"/>
</dbReference>
<feature type="transmembrane region" description="Helical" evidence="5">
    <location>
        <begin position="16"/>
        <end position="38"/>
    </location>
</feature>
<evidence type="ECO:0000259" key="6">
    <source>
        <dbReference type="PROSITE" id="PS50850"/>
    </source>
</evidence>
<dbReference type="InterPro" id="IPR020846">
    <property type="entry name" value="MFS_dom"/>
</dbReference>